<dbReference type="Pfam" id="PF08447">
    <property type="entry name" value="PAS_3"/>
    <property type="match status" value="1"/>
</dbReference>
<dbReference type="InterPro" id="IPR031803">
    <property type="entry name" value="BAT_GAF/HTH-assoc"/>
</dbReference>
<evidence type="ECO:0000256" key="3">
    <source>
        <dbReference type="SAM" id="Coils"/>
    </source>
</evidence>
<organism evidence="6 7">
    <name type="scientific">Haladaptatus pallidirubidus</name>
    <dbReference type="NCBI Taxonomy" id="1008152"/>
    <lineage>
        <taxon>Archaea</taxon>
        <taxon>Methanobacteriati</taxon>
        <taxon>Methanobacteriota</taxon>
        <taxon>Stenosarchaea group</taxon>
        <taxon>Halobacteria</taxon>
        <taxon>Halobacteriales</taxon>
        <taxon>Haladaptataceae</taxon>
        <taxon>Haladaptatus</taxon>
    </lineage>
</organism>
<dbReference type="Pfam" id="PF13185">
    <property type="entry name" value="GAF_2"/>
    <property type="match status" value="2"/>
</dbReference>
<dbReference type="Pfam" id="PF01590">
    <property type="entry name" value="GAF"/>
    <property type="match status" value="1"/>
</dbReference>
<dbReference type="InterPro" id="IPR001610">
    <property type="entry name" value="PAC"/>
</dbReference>
<keyword evidence="3" id="KW-0175">Coiled coil</keyword>
<feature type="domain" description="PAC" evidence="5">
    <location>
        <begin position="335"/>
        <end position="387"/>
    </location>
</feature>
<keyword evidence="7" id="KW-1185">Reference proteome</keyword>
<feature type="domain" description="PAC" evidence="5">
    <location>
        <begin position="202"/>
        <end position="257"/>
    </location>
</feature>
<dbReference type="InterPro" id="IPR013656">
    <property type="entry name" value="PAS_4"/>
</dbReference>
<evidence type="ECO:0000256" key="2">
    <source>
        <dbReference type="ARBA" id="ARBA00023163"/>
    </source>
</evidence>
<keyword evidence="1" id="KW-0805">Transcription regulation</keyword>
<dbReference type="InterPro" id="IPR029016">
    <property type="entry name" value="GAF-like_dom_sf"/>
</dbReference>
<dbReference type="NCBIfam" id="TIGR00229">
    <property type="entry name" value="sensory_box"/>
    <property type="match status" value="2"/>
</dbReference>
<dbReference type="EMBL" id="BAABKX010000011">
    <property type="protein sequence ID" value="GAA5052121.1"/>
    <property type="molecule type" value="Genomic_DNA"/>
</dbReference>
<feature type="domain" description="PAS" evidence="4">
    <location>
        <begin position="258"/>
        <end position="332"/>
    </location>
</feature>
<dbReference type="Pfam" id="PF04967">
    <property type="entry name" value="HTH_10"/>
    <property type="match status" value="1"/>
</dbReference>
<feature type="coiled-coil region" evidence="3">
    <location>
        <begin position="550"/>
        <end position="584"/>
    </location>
</feature>
<comment type="caution">
    <text evidence="6">The sequence shown here is derived from an EMBL/GenBank/DDBJ whole genome shotgun (WGS) entry which is preliminary data.</text>
</comment>
<feature type="coiled-coil region" evidence="3">
    <location>
        <begin position="241"/>
        <end position="268"/>
    </location>
</feature>
<dbReference type="InterPro" id="IPR013655">
    <property type="entry name" value="PAS_fold_3"/>
</dbReference>
<dbReference type="InterPro" id="IPR007050">
    <property type="entry name" value="HTH_bacterioopsin"/>
</dbReference>
<evidence type="ECO:0000256" key="1">
    <source>
        <dbReference type="ARBA" id="ARBA00023015"/>
    </source>
</evidence>
<dbReference type="SMART" id="SM00086">
    <property type="entry name" value="PAC"/>
    <property type="match status" value="1"/>
</dbReference>
<feature type="coiled-coil region" evidence="3">
    <location>
        <begin position="311"/>
        <end position="338"/>
    </location>
</feature>
<dbReference type="Pfam" id="PF08448">
    <property type="entry name" value="PAS_4"/>
    <property type="match status" value="1"/>
</dbReference>
<dbReference type="SMART" id="SM00065">
    <property type="entry name" value="GAF"/>
    <property type="match status" value="3"/>
</dbReference>
<dbReference type="PROSITE" id="PS50112">
    <property type="entry name" value="PAS"/>
    <property type="match status" value="1"/>
</dbReference>
<evidence type="ECO:0000313" key="6">
    <source>
        <dbReference type="EMBL" id="GAA5052121.1"/>
    </source>
</evidence>
<name>A0AAV3UIQ4_9EURY</name>
<keyword evidence="2" id="KW-0804">Transcription</keyword>
<dbReference type="SUPFAM" id="SSF55785">
    <property type="entry name" value="PYP-like sensor domain (PAS domain)"/>
    <property type="match status" value="2"/>
</dbReference>
<dbReference type="Proteomes" id="UP001501729">
    <property type="component" value="Unassembled WGS sequence"/>
</dbReference>
<gene>
    <name evidence="6" type="ORF">GCM10025751_27990</name>
</gene>
<dbReference type="InterPro" id="IPR003018">
    <property type="entry name" value="GAF"/>
</dbReference>
<dbReference type="PANTHER" id="PTHR34236:SF1">
    <property type="entry name" value="DIMETHYL SULFOXIDE REDUCTASE TRANSCRIPTIONAL ACTIVATOR"/>
    <property type="match status" value="1"/>
</dbReference>
<dbReference type="GeneID" id="68615544"/>
<dbReference type="InterPro" id="IPR000700">
    <property type="entry name" value="PAS-assoc_C"/>
</dbReference>
<dbReference type="Pfam" id="PF15915">
    <property type="entry name" value="BAT"/>
    <property type="match status" value="1"/>
</dbReference>
<protein>
    <recommendedName>
        <fullName evidence="8">PAS domain S-box-containing protein</fullName>
    </recommendedName>
</protein>
<evidence type="ECO:0000259" key="4">
    <source>
        <dbReference type="PROSITE" id="PS50112"/>
    </source>
</evidence>
<dbReference type="Gene3D" id="3.30.450.20">
    <property type="entry name" value="PAS domain"/>
    <property type="match status" value="2"/>
</dbReference>
<dbReference type="PROSITE" id="PS50113">
    <property type="entry name" value="PAC"/>
    <property type="match status" value="2"/>
</dbReference>
<evidence type="ECO:0000313" key="7">
    <source>
        <dbReference type="Proteomes" id="UP001501729"/>
    </source>
</evidence>
<dbReference type="RefSeq" id="WP_227777422.1">
    <property type="nucleotide sequence ID" value="NZ_BAABKX010000011.1"/>
</dbReference>
<proteinExistence type="predicted"/>
<dbReference type="PANTHER" id="PTHR34236">
    <property type="entry name" value="DIMETHYL SULFOXIDE REDUCTASE TRANSCRIPTIONAL ACTIVATOR"/>
    <property type="match status" value="1"/>
</dbReference>
<evidence type="ECO:0008006" key="8">
    <source>
        <dbReference type="Google" id="ProtNLM"/>
    </source>
</evidence>
<dbReference type="SUPFAM" id="SSF55781">
    <property type="entry name" value="GAF domain-like"/>
    <property type="match status" value="3"/>
</dbReference>
<dbReference type="Gene3D" id="2.10.70.100">
    <property type="match status" value="1"/>
</dbReference>
<dbReference type="InterPro" id="IPR000014">
    <property type="entry name" value="PAS"/>
</dbReference>
<dbReference type="Gene3D" id="3.30.450.40">
    <property type="match status" value="3"/>
</dbReference>
<reference evidence="6 7" key="1">
    <citation type="journal article" date="2019" name="Int. J. Syst. Evol. Microbiol.">
        <title>The Global Catalogue of Microorganisms (GCM) 10K type strain sequencing project: providing services to taxonomists for standard genome sequencing and annotation.</title>
        <authorList>
            <consortium name="The Broad Institute Genomics Platform"/>
            <consortium name="The Broad Institute Genome Sequencing Center for Infectious Disease"/>
            <person name="Wu L."/>
            <person name="Ma J."/>
        </authorList>
    </citation>
    <scope>NUCLEOTIDE SEQUENCE [LARGE SCALE GENOMIC DNA]</scope>
    <source>
        <strain evidence="6 7">JCM 17504</strain>
    </source>
</reference>
<accession>A0AAV3UIQ4</accession>
<dbReference type="InterPro" id="IPR035965">
    <property type="entry name" value="PAS-like_dom_sf"/>
</dbReference>
<evidence type="ECO:0000259" key="5">
    <source>
        <dbReference type="PROSITE" id="PS50113"/>
    </source>
</evidence>
<dbReference type="AlphaFoldDB" id="A0AAV3UIQ4"/>
<dbReference type="CDD" id="cd00130">
    <property type="entry name" value="PAS"/>
    <property type="match status" value="1"/>
</dbReference>
<sequence>MSSSAPSPATVLEVFDTFGPPGTPLTTTEVAEEFNCTDRTIYNKLDALVNDGLLKTKKVGARGRVWWQPPRDPEQRANCKLNQDWITETPPDVDEPLIALQSGSEMAKRIRKKDWSETALGSMDDWPQQLQIAVNIMLSANEAIGIYWGCEHTLLYNDAWRELIGDKHPDALGQPAREVFPEIWGSIEPMFERVMDEKSVAKEQEKRLPLDRGEEMENAWFDYSFNPIPVADGSIGGVFNIVIEVTERKEVEKELREAKEQLEVATTAGSVGIWVWDLETDLVTADTTVAETFGIDSETAAAGTSLDDYIASIHQDDKDQMQQALEAAVNETDEFEAEYRVRNVNGNERWVLARGEVEYDANGNQIRMNGALLDITERKHQEKERRKQAELDAFRVTLIDELRPIADPVEMQHEAARVIGEQLDVDRALYGEVLEDGNTNLVHADYYRGNVPSLVGKHYLDEYGQYITEGFQAGETLVINDFSTVSELGDEEQTRYLQMDICAWIGVPLIKDGRLTAYFIVNQSTSREWTDTEIAMIEETAERTWAAVQRTQAEQALQESEKRLQQTNASLERLNAANQELINADTEAISDRVAELVLDILNVECAALWHYDETTGELQENACHTNSEIDPVAIRLPDQFSEQVWQTFIGDDIDIDNDLDTPENASGSLLRSRVLVPLGRHGVICAGSTRAGTFDEQTIGLVETIAATVKTAWDRAEGEQELKRQNQELERLDQLNTLIRQIDQALVRADTVTEIDQSVCERLADSDLFEFAWIGEFDAIRETIEPRQWAGINSRIVEDRTITIDDSATNQNPVAATVATRDPQVVADIATDRRIGSCREAILEEGARSCISIPLLYEETLYGVLTVYIAQPQPNERNQHVLDELGRTVAHAIHAAQKQETAQTDSVVELTLQFQAPGTVLARLARDADVKLQFKGIVPAKNGFSHIFFTGDQTSGNEIQNAGADLSEITALTCVAEDDEACMYKATVSTSTIVSQLATQKGAVRTLIFDRNTAVAVVDLPSAADVRCYIDDLQRTYSSVQLTSRRSCDRSPETVQDVQMAIKEPLTDRQVGVLKLAYLSGFFESPRENTGQEIADMLDVSPPTFTQHLRAAQQKVFALTFDEE</sequence>